<feature type="domain" description="AMP-binding enzyme C-terminal" evidence="6">
    <location>
        <begin position="471"/>
        <end position="549"/>
    </location>
</feature>
<dbReference type="GO" id="GO:0006637">
    <property type="term" value="P:acyl-CoA metabolic process"/>
    <property type="evidence" value="ECO:0007669"/>
    <property type="project" value="TreeGrafter"/>
</dbReference>
<dbReference type="InterPro" id="IPR025110">
    <property type="entry name" value="AMP-bd_C"/>
</dbReference>
<dbReference type="Pfam" id="PF00501">
    <property type="entry name" value="AMP-binding"/>
    <property type="match status" value="1"/>
</dbReference>
<dbReference type="InterPro" id="IPR020845">
    <property type="entry name" value="AMP-binding_CS"/>
</dbReference>
<keyword evidence="2" id="KW-0436">Ligase</keyword>
<protein>
    <submittedName>
        <fullName evidence="7">Acetyl-CoA synthetase</fullName>
    </submittedName>
</protein>
<dbReference type="GO" id="GO:0006633">
    <property type="term" value="P:fatty acid biosynthetic process"/>
    <property type="evidence" value="ECO:0007669"/>
    <property type="project" value="TreeGrafter"/>
</dbReference>
<evidence type="ECO:0000256" key="1">
    <source>
        <dbReference type="ARBA" id="ARBA00006432"/>
    </source>
</evidence>
<evidence type="ECO:0000256" key="4">
    <source>
        <dbReference type="ARBA" id="ARBA00022840"/>
    </source>
</evidence>
<feature type="domain" description="AMP-dependent synthetase/ligase" evidence="5">
    <location>
        <begin position="47"/>
        <end position="420"/>
    </location>
</feature>
<evidence type="ECO:0000313" key="7">
    <source>
        <dbReference type="EMBL" id="SES85732.1"/>
    </source>
</evidence>
<dbReference type="Gene3D" id="3.30.300.30">
    <property type="match status" value="1"/>
</dbReference>
<name>A0A1H9ZWL6_9EURY</name>
<evidence type="ECO:0000313" key="8">
    <source>
        <dbReference type="Proteomes" id="UP000243338"/>
    </source>
</evidence>
<reference evidence="8" key="1">
    <citation type="submission" date="2016-10" db="EMBL/GenBank/DDBJ databases">
        <authorList>
            <person name="Varghese N."/>
            <person name="Submissions S."/>
        </authorList>
    </citation>
    <scope>NUCLEOTIDE SEQUENCE [LARGE SCALE GENOMIC DNA]</scope>
    <source>
        <strain evidence="8">SLH 33</strain>
    </source>
</reference>
<keyword evidence="3" id="KW-0547">Nucleotide-binding</keyword>
<dbReference type="Proteomes" id="UP000243338">
    <property type="component" value="Unassembled WGS sequence"/>
</dbReference>
<dbReference type="PROSITE" id="PS00455">
    <property type="entry name" value="AMP_BINDING"/>
    <property type="match status" value="1"/>
</dbReference>
<gene>
    <name evidence="7" type="ORF">SAMN04488587_1302</name>
</gene>
<keyword evidence="4" id="KW-0067">ATP-binding</keyword>
<evidence type="ECO:0000256" key="2">
    <source>
        <dbReference type="ARBA" id="ARBA00022598"/>
    </source>
</evidence>
<comment type="similarity">
    <text evidence="1">Belongs to the ATP-dependent AMP-binding enzyme family.</text>
</comment>
<dbReference type="SUPFAM" id="SSF56801">
    <property type="entry name" value="Acetyl-CoA synthetase-like"/>
    <property type="match status" value="1"/>
</dbReference>
<dbReference type="InterPro" id="IPR000873">
    <property type="entry name" value="AMP-dep_synth/lig_dom"/>
</dbReference>
<proteinExistence type="inferred from homology"/>
<dbReference type="Gene3D" id="3.40.50.12780">
    <property type="entry name" value="N-terminal domain of ligase-like"/>
    <property type="match status" value="1"/>
</dbReference>
<dbReference type="GO" id="GO:0004321">
    <property type="term" value="F:fatty-acyl-CoA synthase activity"/>
    <property type="evidence" value="ECO:0007669"/>
    <property type="project" value="TreeGrafter"/>
</dbReference>
<dbReference type="Pfam" id="PF13193">
    <property type="entry name" value="AMP-binding_C"/>
    <property type="match status" value="1"/>
</dbReference>
<dbReference type="PANTHER" id="PTHR43605:SF10">
    <property type="entry name" value="ACYL-COA SYNTHETASE MEDIUM CHAIN FAMILY MEMBER 3"/>
    <property type="match status" value="1"/>
</dbReference>
<dbReference type="AlphaFoldDB" id="A0A1H9ZWL6"/>
<accession>A0A1H9ZWL6</accession>
<dbReference type="InterPro" id="IPR045851">
    <property type="entry name" value="AMP-bd_C_sf"/>
</dbReference>
<dbReference type="PANTHER" id="PTHR43605">
    <property type="entry name" value="ACYL-COENZYME A SYNTHETASE"/>
    <property type="match status" value="1"/>
</dbReference>
<dbReference type="GO" id="GO:0005524">
    <property type="term" value="F:ATP binding"/>
    <property type="evidence" value="ECO:0007669"/>
    <property type="project" value="UniProtKB-KW"/>
</dbReference>
<dbReference type="STRING" id="1353158.SAMN04488587_1302"/>
<dbReference type="GO" id="GO:0016405">
    <property type="term" value="F:CoA-ligase activity"/>
    <property type="evidence" value="ECO:0007669"/>
    <property type="project" value="UniProtKB-ARBA"/>
</dbReference>
<sequence>MENGVNMSSFLEEYVSRTEFESYDDYKENFKIKIPENFNFAYDVADRYAKEQPEKRALVWCNDDGEELIYNFRDLKYYSDKAANLFRKYGIKKGDVVMLTLKGRYEFWICILALHKIGAVALPATHMLTTKDVTYRIELAKIKMVVSADDEGLMGYIDEAHKGYEDVLLHKAVLNVEKEGWINFKKELEEASENFTRPEGDEETNNDDISLLYFSSGTTGLPKMVQHDFAYPLGHIITAKYWQNVMDDGLHLTVADSGWAKCVWGKLYGQWICGTAVFVYDYERFDAKNMLEMASKYGVTTFCAPPTIYRFLIKEDLSQYDFSSLEYCVVAGEPLNPEVYERFLEFTGLKLMEGFGQTESVVTIATYPWMEPKPGSMGRPSPEYDIQLLNLDGKLCDSGEEGEIVINTSKGKPIGLFAGYRADEEKTRATWHDGYYYTGDMAWKDEDGYFWFIGRSDDIIKSSGYKIGPFEVESALIEHPSVLECAITGVPDPVRGQIVKATIVLAKGYEASEELKKELQEHVKKATAPYKYPRAVEFVDELPKTISGKIRRVEIRDHDKATN</sequence>
<dbReference type="GO" id="GO:0015645">
    <property type="term" value="F:fatty acid ligase activity"/>
    <property type="evidence" value="ECO:0007669"/>
    <property type="project" value="TreeGrafter"/>
</dbReference>
<dbReference type="EMBL" id="FOHQ01000003">
    <property type="protein sequence ID" value="SES85732.1"/>
    <property type="molecule type" value="Genomic_DNA"/>
</dbReference>
<dbReference type="InterPro" id="IPR042099">
    <property type="entry name" value="ANL_N_sf"/>
</dbReference>
<evidence type="ECO:0000256" key="3">
    <source>
        <dbReference type="ARBA" id="ARBA00022741"/>
    </source>
</evidence>
<organism evidence="7 8">
    <name type="scientific">Methanococcoides vulcani</name>
    <dbReference type="NCBI Taxonomy" id="1353158"/>
    <lineage>
        <taxon>Archaea</taxon>
        <taxon>Methanobacteriati</taxon>
        <taxon>Methanobacteriota</taxon>
        <taxon>Stenosarchaea group</taxon>
        <taxon>Methanomicrobia</taxon>
        <taxon>Methanosarcinales</taxon>
        <taxon>Methanosarcinaceae</taxon>
        <taxon>Methanococcoides</taxon>
    </lineage>
</organism>
<keyword evidence="8" id="KW-1185">Reference proteome</keyword>
<dbReference type="FunFam" id="3.30.300.30:FF:000005">
    <property type="entry name" value="Acyl-coenzyme A synthetase ACSM5, mitochondrial"/>
    <property type="match status" value="1"/>
</dbReference>
<evidence type="ECO:0000259" key="5">
    <source>
        <dbReference type="Pfam" id="PF00501"/>
    </source>
</evidence>
<evidence type="ECO:0000259" key="6">
    <source>
        <dbReference type="Pfam" id="PF13193"/>
    </source>
</evidence>
<dbReference type="InterPro" id="IPR051087">
    <property type="entry name" value="Mitochondrial_ACSM"/>
</dbReference>